<accession>A0A6A6PWH9</accession>
<dbReference type="GeneID" id="54476368"/>
<evidence type="ECO:0000313" key="1">
    <source>
        <dbReference type="EMBL" id="KAF2484528.1"/>
    </source>
</evidence>
<dbReference type="Proteomes" id="UP000799767">
    <property type="component" value="Unassembled WGS sequence"/>
</dbReference>
<dbReference type="Gene3D" id="2.40.180.10">
    <property type="entry name" value="Catalase core domain"/>
    <property type="match status" value="1"/>
</dbReference>
<dbReference type="CDD" id="cd08152">
    <property type="entry name" value="y4iL_like"/>
    <property type="match status" value="1"/>
</dbReference>
<gene>
    <name evidence="1" type="ORF">BDY17DRAFT_309742</name>
</gene>
<sequence>MPCPVTHTNAKGEKTKGEFKLPKDVKAAEHYIKWNAPGVETIPEGESKTIQDVSDQFQRLQLMNFNQNMHCYRGTHLKTQGCVVGKFIVHDNLPKHLAQGMFKTPGAYDTILRYSSLLPKLAPDNAALPRGVGLKIFGIKGEKIWGEDKETQDWTFNNYPVLELRTPKVTNEIIDSLERNFDALDKFVGELEAREDAEVATVPGKLPKQHMVAMPEYSQSAYRHGHYVAKYGLFPLSEAQKKLEDVDIKETDPINILATEARNFHLHNKVTYAFCAQLLENLDEQPVDDIGVEWDPVKYPFVQIATLEFQPQDSYLPEFRTWWDDRITVNSWHGLKEHQPLGSTNRMRRVVYAESRKLRLQVNGYKDYIEPSSINEVPVPIPAPQIDLKH</sequence>
<dbReference type="AlphaFoldDB" id="A0A6A6PWH9"/>
<dbReference type="EMBL" id="MU001634">
    <property type="protein sequence ID" value="KAF2484528.1"/>
    <property type="molecule type" value="Genomic_DNA"/>
</dbReference>
<dbReference type="PANTHER" id="PTHR36195">
    <property type="entry name" value="DOMAIN PROTEIN, PUTATIVE (AFU_ORTHOLOGUE AFUA_5G01990)-RELATED-RELATED"/>
    <property type="match status" value="1"/>
</dbReference>
<dbReference type="OrthoDB" id="3358373at2759"/>
<dbReference type="InterPro" id="IPR020835">
    <property type="entry name" value="Catalase_sf"/>
</dbReference>
<proteinExistence type="predicted"/>
<protein>
    <submittedName>
        <fullName evidence="1">Catalase-like domain-containing protein</fullName>
    </submittedName>
</protein>
<dbReference type="PANTHER" id="PTHR36195:SF4">
    <property type="entry name" value="DOMAIN PROTEIN, PUTATIVE (AFU_ORTHOLOGUE AFUA_5G01990)-RELATED"/>
    <property type="match status" value="1"/>
</dbReference>
<reference evidence="1" key="1">
    <citation type="journal article" date="2020" name="Stud. Mycol.">
        <title>101 Dothideomycetes genomes: a test case for predicting lifestyles and emergence of pathogens.</title>
        <authorList>
            <person name="Haridas S."/>
            <person name="Albert R."/>
            <person name="Binder M."/>
            <person name="Bloem J."/>
            <person name="Labutti K."/>
            <person name="Salamov A."/>
            <person name="Andreopoulos B."/>
            <person name="Baker S."/>
            <person name="Barry K."/>
            <person name="Bills G."/>
            <person name="Bluhm B."/>
            <person name="Cannon C."/>
            <person name="Castanera R."/>
            <person name="Culley D."/>
            <person name="Daum C."/>
            <person name="Ezra D."/>
            <person name="Gonzalez J."/>
            <person name="Henrissat B."/>
            <person name="Kuo A."/>
            <person name="Liang C."/>
            <person name="Lipzen A."/>
            <person name="Lutzoni F."/>
            <person name="Magnuson J."/>
            <person name="Mondo S."/>
            <person name="Nolan M."/>
            <person name="Ohm R."/>
            <person name="Pangilinan J."/>
            <person name="Park H.-J."/>
            <person name="Ramirez L."/>
            <person name="Alfaro M."/>
            <person name="Sun H."/>
            <person name="Tritt A."/>
            <person name="Yoshinaga Y."/>
            <person name="Zwiers L.-H."/>
            <person name="Turgeon B."/>
            <person name="Goodwin S."/>
            <person name="Spatafora J."/>
            <person name="Crous P."/>
            <person name="Grigoriev I."/>
        </authorList>
    </citation>
    <scope>NUCLEOTIDE SEQUENCE</scope>
    <source>
        <strain evidence="1">CBS 113389</strain>
    </source>
</reference>
<keyword evidence="2" id="KW-1185">Reference proteome</keyword>
<dbReference type="GO" id="GO:0020037">
    <property type="term" value="F:heme binding"/>
    <property type="evidence" value="ECO:0007669"/>
    <property type="project" value="InterPro"/>
</dbReference>
<organism evidence="1 2">
    <name type="scientific">Neohortaea acidophila</name>
    <dbReference type="NCBI Taxonomy" id="245834"/>
    <lineage>
        <taxon>Eukaryota</taxon>
        <taxon>Fungi</taxon>
        <taxon>Dikarya</taxon>
        <taxon>Ascomycota</taxon>
        <taxon>Pezizomycotina</taxon>
        <taxon>Dothideomycetes</taxon>
        <taxon>Dothideomycetidae</taxon>
        <taxon>Mycosphaerellales</taxon>
        <taxon>Teratosphaeriaceae</taxon>
        <taxon>Neohortaea</taxon>
    </lineage>
</organism>
<dbReference type="RefSeq" id="XP_033591097.1">
    <property type="nucleotide sequence ID" value="XM_033735366.1"/>
</dbReference>
<evidence type="ECO:0000313" key="2">
    <source>
        <dbReference type="Proteomes" id="UP000799767"/>
    </source>
</evidence>
<name>A0A6A6PWH9_9PEZI</name>
<dbReference type="SUPFAM" id="SSF56634">
    <property type="entry name" value="Heme-dependent catalase-like"/>
    <property type="match status" value="1"/>
</dbReference>